<dbReference type="InterPro" id="IPR050570">
    <property type="entry name" value="Cell_wall_metabolism_enzyme"/>
</dbReference>
<feature type="chain" id="PRO_5039418521" description="M23ase beta-sheet core domain-containing protein" evidence="1">
    <location>
        <begin position="24"/>
        <end position="170"/>
    </location>
</feature>
<dbReference type="GO" id="GO:0004222">
    <property type="term" value="F:metalloendopeptidase activity"/>
    <property type="evidence" value="ECO:0007669"/>
    <property type="project" value="TreeGrafter"/>
</dbReference>
<dbReference type="AlphaFoldDB" id="A0A0U0ZER7"/>
<evidence type="ECO:0000313" key="3">
    <source>
        <dbReference type="EMBL" id="CPV30669.1"/>
    </source>
</evidence>
<dbReference type="PANTHER" id="PTHR21666">
    <property type="entry name" value="PEPTIDASE-RELATED"/>
    <property type="match status" value="1"/>
</dbReference>
<feature type="signal peptide" evidence="1">
    <location>
        <begin position="1"/>
        <end position="23"/>
    </location>
</feature>
<sequence length="170" mass="17782">MRFSGLGCLPLALTLAVAASPMAATAPGDTGDRFIWPLHPRPAVTRNFEKPQERWNRGHRGVDLAGVSDQRVVAAGPGIVVYAGSLAGRPLVSIEHDGGLRTTYEPVRPLVKPGQRVTGGSSIGTLLPGHPGCSATACLHWGALRGAASRANYLDPIALLASTPLRLKPL</sequence>
<dbReference type="PANTHER" id="PTHR21666:SF270">
    <property type="entry name" value="MUREIN HYDROLASE ACTIVATOR ENVC"/>
    <property type="match status" value="1"/>
</dbReference>
<dbReference type="InterPro" id="IPR011055">
    <property type="entry name" value="Dup_hybrid_motif"/>
</dbReference>
<gene>
    <name evidence="3" type="ORF">ERS075579_00155</name>
</gene>
<dbReference type="Gene3D" id="2.70.70.10">
    <property type="entry name" value="Glucose Permease (Domain IIA)"/>
    <property type="match status" value="1"/>
</dbReference>
<evidence type="ECO:0000256" key="1">
    <source>
        <dbReference type="SAM" id="SignalP"/>
    </source>
</evidence>
<dbReference type="Pfam" id="PF01551">
    <property type="entry name" value="Peptidase_M23"/>
    <property type="match status" value="1"/>
</dbReference>
<dbReference type="Proteomes" id="UP000045782">
    <property type="component" value="Unassembled WGS sequence"/>
</dbReference>
<accession>A0A0U0ZER7</accession>
<evidence type="ECO:0000313" key="4">
    <source>
        <dbReference type="Proteomes" id="UP000045782"/>
    </source>
</evidence>
<dbReference type="EMBL" id="CSWP01000001">
    <property type="protein sequence ID" value="CPV30669.1"/>
    <property type="molecule type" value="Genomic_DNA"/>
</dbReference>
<evidence type="ECO:0000259" key="2">
    <source>
        <dbReference type="Pfam" id="PF01551"/>
    </source>
</evidence>
<dbReference type="CDD" id="cd12797">
    <property type="entry name" value="M23_peptidase"/>
    <property type="match status" value="1"/>
</dbReference>
<dbReference type="InterPro" id="IPR016047">
    <property type="entry name" value="M23ase_b-sheet_dom"/>
</dbReference>
<name>A0A0U0ZER7_9MYCO</name>
<proteinExistence type="predicted"/>
<feature type="domain" description="M23ase beta-sheet core" evidence="2">
    <location>
        <begin position="58"/>
        <end position="145"/>
    </location>
</feature>
<dbReference type="SUPFAM" id="SSF51261">
    <property type="entry name" value="Duplicated hybrid motif"/>
    <property type="match status" value="1"/>
</dbReference>
<reference evidence="3 4" key="1">
    <citation type="submission" date="2015-03" db="EMBL/GenBank/DDBJ databases">
        <authorList>
            <person name="Murphy D."/>
        </authorList>
    </citation>
    <scope>NUCLEOTIDE SEQUENCE [LARGE SCALE GENOMIC DNA]</scope>
    <source>
        <strain evidence="3 4">PAP088</strain>
    </source>
</reference>
<organism evidence="3 4">
    <name type="scientific">Mycobacteroides abscessus</name>
    <dbReference type="NCBI Taxonomy" id="36809"/>
    <lineage>
        <taxon>Bacteria</taxon>
        <taxon>Bacillati</taxon>
        <taxon>Actinomycetota</taxon>
        <taxon>Actinomycetes</taxon>
        <taxon>Mycobacteriales</taxon>
        <taxon>Mycobacteriaceae</taxon>
        <taxon>Mycobacteroides</taxon>
    </lineage>
</organism>
<keyword evidence="1" id="KW-0732">Signal</keyword>
<protein>
    <recommendedName>
        <fullName evidence="2">M23ase beta-sheet core domain-containing protein</fullName>
    </recommendedName>
</protein>